<evidence type="ECO:0000256" key="1">
    <source>
        <dbReference type="SAM" id="MobiDB-lite"/>
    </source>
</evidence>
<evidence type="ECO:0000313" key="2">
    <source>
        <dbReference type="EMBL" id="GFY62908.1"/>
    </source>
</evidence>
<feature type="compositionally biased region" description="Polar residues" evidence="1">
    <location>
        <begin position="51"/>
        <end position="60"/>
    </location>
</feature>
<comment type="caution">
    <text evidence="2">The sequence shown here is derived from an EMBL/GenBank/DDBJ whole genome shotgun (WGS) entry which is preliminary data.</text>
</comment>
<dbReference type="Proteomes" id="UP000886998">
    <property type="component" value="Unassembled WGS sequence"/>
</dbReference>
<dbReference type="AlphaFoldDB" id="A0A8X6Y2A5"/>
<sequence length="60" mass="6441">GKPTPLAYLVQPINAPLFPQPRIARFNTRFNSKGSFPQTKASSPTPPTPSIYLTNQAASG</sequence>
<reference evidence="2" key="1">
    <citation type="submission" date="2020-08" db="EMBL/GenBank/DDBJ databases">
        <title>Multicomponent nature underlies the extraordinary mechanical properties of spider dragline silk.</title>
        <authorList>
            <person name="Kono N."/>
            <person name="Nakamura H."/>
            <person name="Mori M."/>
            <person name="Yoshida Y."/>
            <person name="Ohtoshi R."/>
            <person name="Malay A.D."/>
            <person name="Moran D.A.P."/>
            <person name="Tomita M."/>
            <person name="Numata K."/>
            <person name="Arakawa K."/>
        </authorList>
    </citation>
    <scope>NUCLEOTIDE SEQUENCE</scope>
</reference>
<feature type="compositionally biased region" description="Polar residues" evidence="1">
    <location>
        <begin position="31"/>
        <end position="41"/>
    </location>
</feature>
<gene>
    <name evidence="2" type="ORF">TNIN_140571</name>
</gene>
<proteinExistence type="predicted"/>
<feature type="region of interest" description="Disordered" evidence="1">
    <location>
        <begin position="31"/>
        <end position="60"/>
    </location>
</feature>
<feature type="non-terminal residue" evidence="2">
    <location>
        <position position="1"/>
    </location>
</feature>
<protein>
    <submittedName>
        <fullName evidence="2">Uncharacterized protein</fullName>
    </submittedName>
</protein>
<dbReference type="EMBL" id="BMAV01014475">
    <property type="protein sequence ID" value="GFY62908.1"/>
    <property type="molecule type" value="Genomic_DNA"/>
</dbReference>
<name>A0A8X6Y2A5_9ARAC</name>
<keyword evidence="3" id="KW-1185">Reference proteome</keyword>
<evidence type="ECO:0000313" key="3">
    <source>
        <dbReference type="Proteomes" id="UP000886998"/>
    </source>
</evidence>
<accession>A0A8X6Y2A5</accession>
<organism evidence="2 3">
    <name type="scientific">Trichonephila inaurata madagascariensis</name>
    <dbReference type="NCBI Taxonomy" id="2747483"/>
    <lineage>
        <taxon>Eukaryota</taxon>
        <taxon>Metazoa</taxon>
        <taxon>Ecdysozoa</taxon>
        <taxon>Arthropoda</taxon>
        <taxon>Chelicerata</taxon>
        <taxon>Arachnida</taxon>
        <taxon>Araneae</taxon>
        <taxon>Araneomorphae</taxon>
        <taxon>Entelegynae</taxon>
        <taxon>Araneoidea</taxon>
        <taxon>Nephilidae</taxon>
        <taxon>Trichonephila</taxon>
        <taxon>Trichonephila inaurata</taxon>
    </lineage>
</organism>